<evidence type="ECO:0000256" key="14">
    <source>
        <dbReference type="ARBA" id="ARBA00038036"/>
    </source>
</evidence>
<dbReference type="PANTHER" id="PTHR34265:SF1">
    <property type="entry name" value="TYPE III PANTOTHENATE KINASE"/>
    <property type="match status" value="1"/>
</dbReference>
<dbReference type="NCBIfam" id="NF009848">
    <property type="entry name" value="PRK13318.1-6"/>
    <property type="match status" value="1"/>
</dbReference>
<dbReference type="SUPFAM" id="SSF53067">
    <property type="entry name" value="Actin-like ATPase domain"/>
    <property type="match status" value="2"/>
</dbReference>
<keyword evidence="7 16" id="KW-0963">Cytoplasm</keyword>
<evidence type="ECO:0000256" key="10">
    <source>
        <dbReference type="ARBA" id="ARBA00022777"/>
    </source>
</evidence>
<feature type="binding site" evidence="16">
    <location>
        <position position="184"/>
    </location>
    <ligand>
        <name>substrate</name>
    </ligand>
</feature>
<keyword evidence="8 16" id="KW-0808">Transferase</keyword>
<evidence type="ECO:0000256" key="16">
    <source>
        <dbReference type="HAMAP-Rule" id="MF_01274"/>
    </source>
</evidence>
<proteinExistence type="inferred from homology"/>
<dbReference type="RefSeq" id="WP_090470169.1">
    <property type="nucleotide sequence ID" value="NZ_CACZKG010000032.1"/>
</dbReference>
<comment type="subcellular location">
    <subcellularLocation>
        <location evidence="3 16">Cytoplasm</location>
    </subcellularLocation>
</comment>
<dbReference type="PANTHER" id="PTHR34265">
    <property type="entry name" value="TYPE III PANTOTHENATE KINASE"/>
    <property type="match status" value="1"/>
</dbReference>
<feature type="binding site" evidence="16">
    <location>
        <position position="100"/>
    </location>
    <ligand>
        <name>substrate</name>
    </ligand>
</feature>
<evidence type="ECO:0000256" key="12">
    <source>
        <dbReference type="ARBA" id="ARBA00022958"/>
    </source>
</evidence>
<comment type="pathway">
    <text evidence="4 16">Cofactor biosynthesis; coenzyme A biosynthesis; CoA from (R)-pantothenate: step 1/5.</text>
</comment>
<feature type="active site" description="Proton acceptor" evidence="16">
    <location>
        <position position="109"/>
    </location>
</feature>
<evidence type="ECO:0000256" key="5">
    <source>
        <dbReference type="ARBA" id="ARBA00011738"/>
    </source>
</evidence>
<dbReference type="GO" id="GO:0046872">
    <property type="term" value="F:metal ion binding"/>
    <property type="evidence" value="ECO:0007669"/>
    <property type="project" value="UniProtKB-KW"/>
</dbReference>
<dbReference type="Proteomes" id="UP000198817">
    <property type="component" value="Unassembled WGS sequence"/>
</dbReference>
<keyword evidence="11 16" id="KW-0067">ATP-binding</keyword>
<feature type="binding site" evidence="16">
    <location>
        <begin position="107"/>
        <end position="110"/>
    </location>
    <ligand>
        <name>substrate</name>
    </ligand>
</feature>
<evidence type="ECO:0000256" key="1">
    <source>
        <dbReference type="ARBA" id="ARBA00001206"/>
    </source>
</evidence>
<sequence length="274" mass="30062">MLLAFDIGNSNTVLGVFRDGELLTNWRIETDSHKSADEYGMLVKQLFADQKIDRKDIDDVIIATVVPSVLYTIRHMVMKYFGIVPIVVESGIKTGLIVKYDNPKQLGADRIVNAVAAHQKYGGPLIVIDLGTATTFCAISSKAEYLGGTIAPGVKISSEVLFEKAAKLPKVELEDPGHTICRNTILGMQSGLIYGHMGMVEFIVRKMKKELEKLDGTGQPVRVIATGGLSTMISSGVECIDVVDKMLTLEGLEFIYEKNRHHGRRAPKNEEGLV</sequence>
<evidence type="ECO:0000256" key="2">
    <source>
        <dbReference type="ARBA" id="ARBA00001958"/>
    </source>
</evidence>
<dbReference type="GO" id="GO:0004594">
    <property type="term" value="F:pantothenate kinase activity"/>
    <property type="evidence" value="ECO:0007669"/>
    <property type="project" value="UniProtKB-UniRule"/>
</dbReference>
<organism evidence="17 18">
    <name type="scientific">Eubacterium pyruvativorans</name>
    <dbReference type="NCBI Taxonomy" id="155865"/>
    <lineage>
        <taxon>Bacteria</taxon>
        <taxon>Bacillati</taxon>
        <taxon>Bacillota</taxon>
        <taxon>Clostridia</taxon>
        <taxon>Eubacteriales</taxon>
        <taxon>Eubacteriaceae</taxon>
        <taxon>Eubacterium</taxon>
    </lineage>
</organism>
<name>A0A1I7FTF0_9FIRM</name>
<dbReference type="GO" id="GO:0015937">
    <property type="term" value="P:coenzyme A biosynthetic process"/>
    <property type="evidence" value="ECO:0007669"/>
    <property type="project" value="UniProtKB-UniRule"/>
</dbReference>
<dbReference type="NCBIfam" id="NF009847">
    <property type="entry name" value="PRK13318.1-5"/>
    <property type="match status" value="1"/>
</dbReference>
<dbReference type="CDD" id="cd24015">
    <property type="entry name" value="ASKHA_NBD_PanK-III"/>
    <property type="match status" value="1"/>
</dbReference>
<gene>
    <name evidence="16" type="primary">coaX</name>
    <name evidence="17" type="ORF">SAMN05216508_103140</name>
</gene>
<dbReference type="EMBL" id="FPBT01000003">
    <property type="protein sequence ID" value="SFU39440.1"/>
    <property type="molecule type" value="Genomic_DNA"/>
</dbReference>
<dbReference type="Gene3D" id="3.30.420.40">
    <property type="match status" value="2"/>
</dbReference>
<evidence type="ECO:0000256" key="13">
    <source>
        <dbReference type="ARBA" id="ARBA00022993"/>
    </source>
</evidence>
<dbReference type="EC" id="2.7.1.33" evidence="6 16"/>
<accession>A0A1I7FTF0</accession>
<dbReference type="OrthoDB" id="9804707at2"/>
<dbReference type="STRING" id="155865.SAMN05216515_1273"/>
<dbReference type="NCBIfam" id="NF009855">
    <property type="entry name" value="PRK13321.1"/>
    <property type="match status" value="1"/>
</dbReference>
<evidence type="ECO:0000256" key="15">
    <source>
        <dbReference type="ARBA" id="ARBA00040883"/>
    </source>
</evidence>
<protein>
    <recommendedName>
        <fullName evidence="15 16">Type III pantothenate kinase</fullName>
        <ecNumber evidence="6 16">2.7.1.33</ecNumber>
    </recommendedName>
    <alternativeName>
        <fullName evidence="16">PanK-III</fullName>
    </alternativeName>
    <alternativeName>
        <fullName evidence="16">Pantothenic acid kinase</fullName>
    </alternativeName>
</protein>
<comment type="cofactor">
    <cofactor evidence="2">
        <name>K(+)</name>
        <dbReference type="ChEBI" id="CHEBI:29103"/>
    </cofactor>
</comment>
<dbReference type="GO" id="GO:0005524">
    <property type="term" value="F:ATP binding"/>
    <property type="evidence" value="ECO:0007669"/>
    <property type="project" value="UniProtKB-UniRule"/>
</dbReference>
<feature type="binding site" evidence="16">
    <location>
        <begin position="6"/>
        <end position="13"/>
    </location>
    <ligand>
        <name>ATP</name>
        <dbReference type="ChEBI" id="CHEBI:30616"/>
    </ligand>
</feature>
<feature type="binding site" evidence="16">
    <location>
        <position position="129"/>
    </location>
    <ligand>
        <name>K(+)</name>
        <dbReference type="ChEBI" id="CHEBI:29103"/>
    </ligand>
</feature>
<evidence type="ECO:0000256" key="3">
    <source>
        <dbReference type="ARBA" id="ARBA00004496"/>
    </source>
</evidence>
<comment type="subunit">
    <text evidence="5 16">Homodimer.</text>
</comment>
<evidence type="ECO:0000256" key="8">
    <source>
        <dbReference type="ARBA" id="ARBA00022679"/>
    </source>
</evidence>
<dbReference type="AlphaFoldDB" id="A0A1I7FTF0"/>
<keyword evidence="13 16" id="KW-0173">Coenzyme A biosynthesis</keyword>
<keyword evidence="9 16" id="KW-0547">Nucleotide-binding</keyword>
<evidence type="ECO:0000256" key="4">
    <source>
        <dbReference type="ARBA" id="ARBA00005225"/>
    </source>
</evidence>
<evidence type="ECO:0000313" key="18">
    <source>
        <dbReference type="Proteomes" id="UP000198817"/>
    </source>
</evidence>
<evidence type="ECO:0000256" key="11">
    <source>
        <dbReference type="ARBA" id="ARBA00022840"/>
    </source>
</evidence>
<keyword evidence="16" id="KW-0479">Metal-binding</keyword>
<keyword evidence="10 16" id="KW-0418">Kinase</keyword>
<reference evidence="17 18" key="1">
    <citation type="submission" date="2016-10" db="EMBL/GenBank/DDBJ databases">
        <authorList>
            <person name="de Groot N.N."/>
        </authorList>
    </citation>
    <scope>NUCLEOTIDE SEQUENCE [LARGE SCALE GENOMIC DNA]</scope>
    <source>
        <strain evidence="17 18">KHGC13</strain>
    </source>
</reference>
<keyword evidence="12 16" id="KW-0630">Potassium</keyword>
<comment type="similarity">
    <text evidence="14 16">Belongs to the type III pantothenate kinase family.</text>
</comment>
<evidence type="ECO:0000313" key="17">
    <source>
        <dbReference type="EMBL" id="SFU39440.1"/>
    </source>
</evidence>
<dbReference type="GO" id="GO:0005737">
    <property type="term" value="C:cytoplasm"/>
    <property type="evidence" value="ECO:0007669"/>
    <property type="project" value="UniProtKB-SubCell"/>
</dbReference>
<feature type="binding site" evidence="16">
    <location>
        <position position="132"/>
    </location>
    <ligand>
        <name>ATP</name>
        <dbReference type="ChEBI" id="CHEBI:30616"/>
    </ligand>
</feature>
<dbReference type="NCBIfam" id="TIGR00671">
    <property type="entry name" value="baf"/>
    <property type="match status" value="1"/>
</dbReference>
<evidence type="ECO:0000256" key="9">
    <source>
        <dbReference type="ARBA" id="ARBA00022741"/>
    </source>
</evidence>
<comment type="function">
    <text evidence="16">Catalyzes the phosphorylation of pantothenate (Pan), the first step in CoA biosynthesis.</text>
</comment>
<dbReference type="Pfam" id="PF03309">
    <property type="entry name" value="Pan_kinase"/>
    <property type="match status" value="1"/>
</dbReference>
<evidence type="ECO:0000256" key="7">
    <source>
        <dbReference type="ARBA" id="ARBA00022490"/>
    </source>
</evidence>
<dbReference type="UniPathway" id="UPA00241">
    <property type="reaction ID" value="UER00352"/>
</dbReference>
<dbReference type="InterPro" id="IPR043129">
    <property type="entry name" value="ATPase_NBD"/>
</dbReference>
<comment type="cofactor">
    <cofactor evidence="16">
        <name>NH4(+)</name>
        <dbReference type="ChEBI" id="CHEBI:28938"/>
    </cofactor>
    <cofactor evidence="16">
        <name>K(+)</name>
        <dbReference type="ChEBI" id="CHEBI:29103"/>
    </cofactor>
    <text evidence="16">A monovalent cation. Ammonium or potassium.</text>
</comment>
<dbReference type="InterPro" id="IPR004619">
    <property type="entry name" value="Type_III_PanK"/>
</dbReference>
<evidence type="ECO:0000256" key="6">
    <source>
        <dbReference type="ARBA" id="ARBA00012102"/>
    </source>
</evidence>
<keyword evidence="18" id="KW-1185">Reference proteome</keyword>
<dbReference type="HAMAP" id="MF_01274">
    <property type="entry name" value="Pantothen_kinase_3"/>
    <property type="match status" value="1"/>
</dbReference>
<comment type="catalytic activity">
    <reaction evidence="1 16">
        <text>(R)-pantothenate + ATP = (R)-4'-phosphopantothenate + ADP + H(+)</text>
        <dbReference type="Rhea" id="RHEA:16373"/>
        <dbReference type="ChEBI" id="CHEBI:10986"/>
        <dbReference type="ChEBI" id="CHEBI:15378"/>
        <dbReference type="ChEBI" id="CHEBI:29032"/>
        <dbReference type="ChEBI" id="CHEBI:30616"/>
        <dbReference type="ChEBI" id="CHEBI:456216"/>
        <dbReference type="EC" id="2.7.1.33"/>
    </reaction>
</comment>